<dbReference type="InterPro" id="IPR000594">
    <property type="entry name" value="ThiF_NAD_FAD-bd"/>
</dbReference>
<dbReference type="Pfam" id="PF00899">
    <property type="entry name" value="ThiF"/>
    <property type="match status" value="1"/>
</dbReference>
<dbReference type="InterPro" id="IPR045886">
    <property type="entry name" value="ThiF/MoeB/HesA"/>
</dbReference>
<dbReference type="GO" id="GO:0005509">
    <property type="term" value="F:calcium ion binding"/>
    <property type="evidence" value="ECO:0007669"/>
    <property type="project" value="InterPro"/>
</dbReference>
<dbReference type="GO" id="GO:0019779">
    <property type="term" value="F:Atg8 activating enzyme activity"/>
    <property type="evidence" value="ECO:0007669"/>
    <property type="project" value="TreeGrafter"/>
</dbReference>
<feature type="region of interest" description="Disordered" evidence="1">
    <location>
        <begin position="17"/>
        <end position="52"/>
    </location>
</feature>
<dbReference type="InterPro" id="IPR032197">
    <property type="entry name" value="Atg7_N"/>
</dbReference>
<proteinExistence type="predicted"/>
<feature type="region of interest" description="Disordered" evidence="1">
    <location>
        <begin position="641"/>
        <end position="667"/>
    </location>
</feature>
<dbReference type="GO" id="GO:0019778">
    <property type="term" value="F:Atg12 activating enzyme activity"/>
    <property type="evidence" value="ECO:0007669"/>
    <property type="project" value="TreeGrafter"/>
</dbReference>
<dbReference type="PROSITE" id="PS00018">
    <property type="entry name" value="EF_HAND_1"/>
    <property type="match status" value="1"/>
</dbReference>
<dbReference type="EMBL" id="JABANN010000318">
    <property type="protein sequence ID" value="KAF4662493.1"/>
    <property type="molecule type" value="Genomic_DNA"/>
</dbReference>
<dbReference type="Gene3D" id="3.40.50.720">
    <property type="entry name" value="NAD(P)-binding Rossmann-like Domain"/>
    <property type="match status" value="1"/>
</dbReference>
<feature type="compositionally biased region" description="Basic and acidic residues" evidence="1">
    <location>
        <begin position="17"/>
        <end position="28"/>
    </location>
</feature>
<dbReference type="GO" id="GO:0032446">
    <property type="term" value="P:protein modification by small protein conjugation"/>
    <property type="evidence" value="ECO:0007669"/>
    <property type="project" value="TreeGrafter"/>
</dbReference>
<dbReference type="PANTHER" id="PTHR10953">
    <property type="entry name" value="UBIQUITIN-ACTIVATING ENZYME E1"/>
    <property type="match status" value="1"/>
</dbReference>
<evidence type="ECO:0000313" key="6">
    <source>
        <dbReference type="Proteomes" id="UP000572268"/>
    </source>
</evidence>
<sequence length="1448" mass="157992">MSTGILEAVNRLRADPRGFTESLRKDPCPAEDEEAEDGNTQVEHNEDGNDEYTVHDDSLEDAAVPAVAALAAVEPLKASSSLTALAAECCRELANRRTEGDAQREEYLREACVKAGYDSADCLPLMITLSAPGPAASSGDLLQSWLSGLPLQDRSSIISEQLLNPRYTVLGAAADNSADDGILAVIILSNGSKPAEDTHGEAPSEPQPAVVDWANVVEASKPSSLRVPEEVRESVSRLSKPRGFTVSTTPDGASSESPEPVVDPCQVAQGYILNRVVRAFVSQCDSDADGRITAEDVISMARANGSHRPKALALVVENLKDMIADIASRRLNRPVRGAAEAQPAFADSVTWSEVAATMRERKEWAYLGEREVHASTRIDNLSKHWVYRRNKYASLWILALSVCGFKAFVPIGDRSSRVKGAQQPKGQDGNLNPWTATMRKEAIARRLSPRPHQYPNGGMFVLRESAHHAVDKAPQWEEEREFYQNTVNGDETSLGPARYTFGEVRTFDGHCSIMQNRSDEAKAGRSIPAGLRPTPGGSTGKTHLTHFHNSCSVPARRESSDDHPPCSRAYYGMATLQHDPGPYDDKNACQAGDSLKPDYRLSRMTKADREAVWDTVTLPRRAQRQYEERRHDQLHGRAHLVGRYDGTPSTSSFREDNPARHGTHGRRVYDTQVRPEPLPPAISGIDSVPVEGILRRQESEYEKGLRDRGLGPGFRQYMPRANEPRSKYHNMATRDLGLDAIIHDKPRPETAIQRDREYRPFATFTRPLDASDMDRRIPVGPLPCCKTLKRRVIRSYSAAMLPCINVLITILMPTTQVEFSSPVLQLDTKFWRELADYKLNVQRLGISAIPTSGEIPSHDLSRILCSGLKEVEQSNLNGSCSCSGRVYNYNTIQDFARVDRQSILNSLSHSILSAAFSSSSDPQPLLYFVVICYADLKNFKFTYNCAVPRLTFKTPLIVTSSTAAADPIETSTLSRLSKAMVLLRHEDGTLSNLSERPTSPIAEVLVLVDAALPQPSSELSAVTLPWYMSTILVAIMSRLQGAAQHSVHIIRLVHQRGGASIEITVEGPTDLEASVDCVPGWVAFPGPQGKPSVTTTLDLKSVMDPVALAVSATDLNVRLMQWRVLPSLDPDRIMNLRCLLIGAGTLGCAVSRTLLGWGVKHITFVDSGHVSFSNPARQNLFTYEDAVERRPKAEAAAARLSEVVPGLNVRGIQLEVPMPGKSTISGGDVAGVVEELDALIAAHDVVYLLTDSRESRWLPTVMIAAKAKSKGSLGVSVALGFDSYLVKVQSYGDRSSACYFCNDVSAPSDSTSFRTLDQMCTVTRPGLAPLASATAVELVATLTQRDGFEQFRTVDDDGGNALGATPDQIRGFLGNWQQVPAVTQAFDRCVACSNAIITEYTTRGASFVAECTADAAVLGEKSGLAEMLVAAERAEDDLLAFGIDDDDF</sequence>
<dbReference type="PROSITE" id="PS50222">
    <property type="entry name" value="EF_HAND_2"/>
    <property type="match status" value="1"/>
</dbReference>
<feature type="domain" description="EF-hand" evidence="2">
    <location>
        <begin position="272"/>
        <end position="307"/>
    </location>
</feature>
<feature type="compositionally biased region" description="Basic and acidic residues" evidence="1">
    <location>
        <begin position="43"/>
        <end position="52"/>
    </location>
</feature>
<feature type="region of interest" description="Disordered" evidence="1">
    <location>
        <begin position="520"/>
        <end position="540"/>
    </location>
</feature>
<dbReference type="Proteomes" id="UP000572268">
    <property type="component" value="Unassembled WGS sequence"/>
</dbReference>
<dbReference type="Gene3D" id="3.40.140.70">
    <property type="entry name" value="Ubiquitin-like modifier-activating enzyme ATG7 N-terminal domain"/>
    <property type="match status" value="1"/>
</dbReference>
<feature type="compositionally biased region" description="Polar residues" evidence="1">
    <location>
        <begin position="245"/>
        <end position="257"/>
    </location>
</feature>
<dbReference type="InterPro" id="IPR042522">
    <property type="entry name" value="Atg7_N_1"/>
</dbReference>
<name>A0A7J6LTA6_PEROL</name>
<evidence type="ECO:0000256" key="1">
    <source>
        <dbReference type="SAM" id="MobiDB-lite"/>
    </source>
</evidence>
<protein>
    <submittedName>
        <fullName evidence="3">Autophagy protein 7</fullName>
    </submittedName>
</protein>
<dbReference type="GO" id="GO:0000407">
    <property type="term" value="C:phagophore assembly site"/>
    <property type="evidence" value="ECO:0007669"/>
    <property type="project" value="TreeGrafter"/>
</dbReference>
<organism evidence="3 6">
    <name type="scientific">Perkinsus olseni</name>
    <name type="common">Perkinsus atlanticus</name>
    <dbReference type="NCBI Taxonomy" id="32597"/>
    <lineage>
        <taxon>Eukaryota</taxon>
        <taxon>Sar</taxon>
        <taxon>Alveolata</taxon>
        <taxon>Perkinsozoa</taxon>
        <taxon>Perkinsea</taxon>
        <taxon>Perkinsida</taxon>
        <taxon>Perkinsidae</taxon>
        <taxon>Perkinsus</taxon>
    </lineage>
</organism>
<comment type="caution">
    <text evidence="3">The sequence shown here is derived from an EMBL/GenBank/DDBJ whole genome shotgun (WGS) entry which is preliminary data.</text>
</comment>
<dbReference type="GO" id="GO:0000422">
    <property type="term" value="P:autophagy of mitochondrion"/>
    <property type="evidence" value="ECO:0007669"/>
    <property type="project" value="TreeGrafter"/>
</dbReference>
<dbReference type="Pfam" id="PF16420">
    <property type="entry name" value="ATG7_N"/>
    <property type="match status" value="1"/>
</dbReference>
<gene>
    <name evidence="3" type="primary">ATG7</name>
    <name evidence="3" type="ORF">FOL46_005258</name>
    <name evidence="4" type="ORF">FOZ61_003284</name>
</gene>
<dbReference type="InterPro" id="IPR018247">
    <property type="entry name" value="EF_Hand_1_Ca_BS"/>
</dbReference>
<evidence type="ECO:0000313" key="5">
    <source>
        <dbReference type="Proteomes" id="UP000570595"/>
    </source>
</evidence>
<evidence type="ECO:0000259" key="2">
    <source>
        <dbReference type="PROSITE" id="PS50222"/>
    </source>
</evidence>
<dbReference type="Proteomes" id="UP000570595">
    <property type="component" value="Unassembled WGS sequence"/>
</dbReference>
<dbReference type="PANTHER" id="PTHR10953:SF3">
    <property type="entry name" value="UBIQUITIN-LIKE MODIFIER-ACTIVATING ENZYME ATG7"/>
    <property type="match status" value="1"/>
</dbReference>
<dbReference type="GO" id="GO:0034727">
    <property type="term" value="P:piecemeal microautophagy of the nucleus"/>
    <property type="evidence" value="ECO:0007669"/>
    <property type="project" value="TreeGrafter"/>
</dbReference>
<dbReference type="OrthoDB" id="338614at2759"/>
<reference evidence="5 6" key="1">
    <citation type="submission" date="2020-04" db="EMBL/GenBank/DDBJ databases">
        <title>Perkinsus olseni comparative genomics.</title>
        <authorList>
            <person name="Bogema D.R."/>
        </authorList>
    </citation>
    <scope>NUCLEOTIDE SEQUENCE [LARGE SCALE GENOMIC DNA]</scope>
    <source>
        <strain evidence="4">ATCC PRA-179</strain>
        <strain evidence="3">ATCC PRA-31</strain>
    </source>
</reference>
<dbReference type="InterPro" id="IPR002048">
    <property type="entry name" value="EF_hand_dom"/>
</dbReference>
<dbReference type="SUPFAM" id="SSF69572">
    <property type="entry name" value="Activating enzymes of the ubiquitin-like proteins"/>
    <property type="match status" value="1"/>
</dbReference>
<evidence type="ECO:0000313" key="4">
    <source>
        <dbReference type="EMBL" id="KAF4671347.1"/>
    </source>
</evidence>
<dbReference type="GO" id="GO:0006995">
    <property type="term" value="P:cellular response to nitrogen starvation"/>
    <property type="evidence" value="ECO:0007669"/>
    <property type="project" value="TreeGrafter"/>
</dbReference>
<evidence type="ECO:0000313" key="3">
    <source>
        <dbReference type="EMBL" id="KAF4662493.1"/>
    </source>
</evidence>
<feature type="region of interest" description="Disordered" evidence="1">
    <location>
        <begin position="241"/>
        <end position="261"/>
    </location>
</feature>
<dbReference type="GO" id="GO:0000045">
    <property type="term" value="P:autophagosome assembly"/>
    <property type="evidence" value="ECO:0007669"/>
    <property type="project" value="TreeGrafter"/>
</dbReference>
<dbReference type="EMBL" id="JABAHT010000002">
    <property type="protein sequence ID" value="KAF4671347.1"/>
    <property type="molecule type" value="Genomic_DNA"/>
</dbReference>
<accession>A0A7J6LTA6</accession>
<dbReference type="InterPro" id="IPR035985">
    <property type="entry name" value="Ubiquitin-activating_enz"/>
</dbReference>